<comment type="caution">
    <text evidence="1">The sequence shown here is derived from an EMBL/GenBank/DDBJ whole genome shotgun (WGS) entry which is preliminary data.</text>
</comment>
<name>A0A511YTE6_9CELL</name>
<evidence type="ECO:0000313" key="2">
    <source>
        <dbReference type="Proteomes" id="UP000321484"/>
    </source>
</evidence>
<sequence length="116" mass="13033">MPDWDASQCVEATIPCVPRSSGRVVNVTGLRSLDDARGYAGAAVLAVARGVRQVERRDAAAVRAARVTLRRRRRPGAVGPRRSRSGRVPGRYEVRIRLRRARDRIPHGVWCNWQHE</sequence>
<evidence type="ECO:0000313" key="1">
    <source>
        <dbReference type="EMBL" id="GEN78463.1"/>
    </source>
</evidence>
<dbReference type="AlphaFoldDB" id="A0A511YTE6"/>
<reference evidence="1 2" key="1">
    <citation type="submission" date="2019-07" db="EMBL/GenBank/DDBJ databases">
        <title>Whole genome shotgun sequence of Actinotalea fermentans NBRC 105374.</title>
        <authorList>
            <person name="Hosoyama A."/>
            <person name="Uohara A."/>
            <person name="Ohji S."/>
            <person name="Ichikawa N."/>
        </authorList>
    </citation>
    <scope>NUCLEOTIDE SEQUENCE [LARGE SCALE GENOMIC DNA]</scope>
    <source>
        <strain evidence="1 2">NBRC 105374</strain>
    </source>
</reference>
<keyword evidence="2" id="KW-1185">Reference proteome</keyword>
<organism evidence="1 2">
    <name type="scientific">Actinotalea fermentans</name>
    <dbReference type="NCBI Taxonomy" id="43671"/>
    <lineage>
        <taxon>Bacteria</taxon>
        <taxon>Bacillati</taxon>
        <taxon>Actinomycetota</taxon>
        <taxon>Actinomycetes</taxon>
        <taxon>Micrococcales</taxon>
        <taxon>Cellulomonadaceae</taxon>
        <taxon>Actinotalea</taxon>
    </lineage>
</organism>
<gene>
    <name evidence="1" type="ORF">AFE02nite_01970</name>
</gene>
<proteinExistence type="predicted"/>
<dbReference type="Proteomes" id="UP000321484">
    <property type="component" value="Unassembled WGS sequence"/>
</dbReference>
<accession>A0A511YTE6</accession>
<dbReference type="EMBL" id="BJYK01000001">
    <property type="protein sequence ID" value="GEN78463.1"/>
    <property type="molecule type" value="Genomic_DNA"/>
</dbReference>
<protein>
    <submittedName>
        <fullName evidence="1">Uncharacterized protein</fullName>
    </submittedName>
</protein>